<dbReference type="Pfam" id="PF05648">
    <property type="entry name" value="PEX11"/>
    <property type="match status" value="1"/>
</dbReference>
<evidence type="ECO:0000256" key="1">
    <source>
        <dbReference type="ARBA" id="ARBA00022593"/>
    </source>
</evidence>
<dbReference type="GO" id="GO:0005778">
    <property type="term" value="C:peroxisomal membrane"/>
    <property type="evidence" value="ECO:0007669"/>
    <property type="project" value="UniProtKB-SubCell"/>
</dbReference>
<keyword evidence="6" id="KW-1185">Reference proteome</keyword>
<comment type="caution">
    <text evidence="5">The sequence shown here is derived from an EMBL/GenBank/DDBJ whole genome shotgun (WGS) entry which is preliminary data.</text>
</comment>
<dbReference type="InterPro" id="IPR008733">
    <property type="entry name" value="PEX11"/>
</dbReference>
<sequence>MATPHGYTTFEQFIRFSTDASGLERTLRLFQSLLQILAYNATARTLFFSLLALLLPYLLPSTTTTTTTLSNTEEYIPLLLTLRARFASGRRFFRLFRFLESFHSAWTLYSSPPSPVGGRAAEAWLDIFARSFNGLYLLLESATFPGAALGTEVWALNTRGMLDVEAQRLWFLALVCAVGGGGVRLWKTGGVVSVEGEKGEKAEGKRREARSKFRRVVRRLVADVLDLAVPGTVIKVFSVGQGTVGFAMLGSTVLTGLEVWERCGRELGAAASASAVAATAAPAVKKRTG</sequence>
<keyword evidence="1" id="KW-0962">Peroxisome biogenesis</keyword>
<reference evidence="5" key="1">
    <citation type="journal article" date="2023" name="Mol. Phylogenet. Evol.">
        <title>Genome-scale phylogeny and comparative genomics of the fungal order Sordariales.</title>
        <authorList>
            <person name="Hensen N."/>
            <person name="Bonometti L."/>
            <person name="Westerberg I."/>
            <person name="Brannstrom I.O."/>
            <person name="Guillou S."/>
            <person name="Cros-Aarteil S."/>
            <person name="Calhoun S."/>
            <person name="Haridas S."/>
            <person name="Kuo A."/>
            <person name="Mondo S."/>
            <person name="Pangilinan J."/>
            <person name="Riley R."/>
            <person name="LaButti K."/>
            <person name="Andreopoulos B."/>
            <person name="Lipzen A."/>
            <person name="Chen C."/>
            <person name="Yan M."/>
            <person name="Daum C."/>
            <person name="Ng V."/>
            <person name="Clum A."/>
            <person name="Steindorff A."/>
            <person name="Ohm R.A."/>
            <person name="Martin F."/>
            <person name="Silar P."/>
            <person name="Natvig D.O."/>
            <person name="Lalanne C."/>
            <person name="Gautier V."/>
            <person name="Ament-Velasquez S.L."/>
            <person name="Kruys A."/>
            <person name="Hutchinson M.I."/>
            <person name="Powell A.J."/>
            <person name="Barry K."/>
            <person name="Miller A.N."/>
            <person name="Grigoriev I.V."/>
            <person name="Debuchy R."/>
            <person name="Gladieux P."/>
            <person name="Hiltunen Thoren M."/>
            <person name="Johannesson H."/>
        </authorList>
    </citation>
    <scope>NUCLEOTIDE SEQUENCE</scope>
    <source>
        <strain evidence="5">SMH4131-1</strain>
    </source>
</reference>
<dbReference type="PANTHER" id="PTHR12652">
    <property type="entry name" value="PEROXISOMAL BIOGENESIS FACTOR 11"/>
    <property type="match status" value="1"/>
</dbReference>
<evidence type="ECO:0000256" key="3">
    <source>
        <dbReference type="ARBA" id="ARBA00023140"/>
    </source>
</evidence>
<dbReference type="EMBL" id="JAUEPO010000002">
    <property type="protein sequence ID" value="KAK3333731.1"/>
    <property type="molecule type" value="Genomic_DNA"/>
</dbReference>
<protein>
    <submittedName>
        <fullName evidence="5">Peroxisomal biogenesis factor 11-domain-containing protein</fullName>
    </submittedName>
</protein>
<keyword evidence="3" id="KW-0576">Peroxisome</keyword>
<dbReference type="GO" id="GO:0016559">
    <property type="term" value="P:peroxisome fission"/>
    <property type="evidence" value="ECO:0007669"/>
    <property type="project" value="InterPro"/>
</dbReference>
<dbReference type="PANTHER" id="PTHR12652:SF23">
    <property type="entry name" value="MICROBODY (PEROXISOME) PROLIFERATION PROTEIN PEROXIN 11B (EUROFUNG)"/>
    <property type="match status" value="1"/>
</dbReference>
<comment type="subcellular location">
    <subcellularLocation>
        <location evidence="4">Peroxisome membrane</location>
    </subcellularLocation>
</comment>
<evidence type="ECO:0000313" key="5">
    <source>
        <dbReference type="EMBL" id="KAK3333731.1"/>
    </source>
</evidence>
<evidence type="ECO:0000313" key="6">
    <source>
        <dbReference type="Proteomes" id="UP001286456"/>
    </source>
</evidence>
<evidence type="ECO:0000256" key="4">
    <source>
        <dbReference type="ARBA" id="ARBA00046271"/>
    </source>
</evidence>
<evidence type="ECO:0000256" key="2">
    <source>
        <dbReference type="ARBA" id="ARBA00023136"/>
    </source>
</evidence>
<gene>
    <name evidence="5" type="ORF">B0T19DRAFT_418981</name>
</gene>
<accession>A0AAE0IYM7</accession>
<keyword evidence="2" id="KW-0472">Membrane</keyword>
<reference evidence="5" key="2">
    <citation type="submission" date="2023-06" db="EMBL/GenBank/DDBJ databases">
        <authorList>
            <consortium name="Lawrence Berkeley National Laboratory"/>
            <person name="Haridas S."/>
            <person name="Hensen N."/>
            <person name="Bonometti L."/>
            <person name="Westerberg I."/>
            <person name="Brannstrom I.O."/>
            <person name="Guillou S."/>
            <person name="Cros-Aarteil S."/>
            <person name="Calhoun S."/>
            <person name="Kuo A."/>
            <person name="Mondo S."/>
            <person name="Pangilinan J."/>
            <person name="Riley R."/>
            <person name="Labutti K."/>
            <person name="Andreopoulos B."/>
            <person name="Lipzen A."/>
            <person name="Chen C."/>
            <person name="Yanf M."/>
            <person name="Daum C."/>
            <person name="Ng V."/>
            <person name="Clum A."/>
            <person name="Steindorff A."/>
            <person name="Ohm R."/>
            <person name="Martin F."/>
            <person name="Silar P."/>
            <person name="Natvig D."/>
            <person name="Lalanne C."/>
            <person name="Gautier V."/>
            <person name="Ament-Velasquez S.L."/>
            <person name="Kruys A."/>
            <person name="Hutchinson M.I."/>
            <person name="Powell A.J."/>
            <person name="Barry K."/>
            <person name="Miller A.N."/>
            <person name="Grigoriev I.V."/>
            <person name="Debuchy R."/>
            <person name="Gladieux P."/>
            <person name="Thoren M.H."/>
            <person name="Johannesson H."/>
        </authorList>
    </citation>
    <scope>NUCLEOTIDE SEQUENCE</scope>
    <source>
        <strain evidence="5">SMH4131-1</strain>
    </source>
</reference>
<organism evidence="5 6">
    <name type="scientific">Cercophora scortea</name>
    <dbReference type="NCBI Taxonomy" id="314031"/>
    <lineage>
        <taxon>Eukaryota</taxon>
        <taxon>Fungi</taxon>
        <taxon>Dikarya</taxon>
        <taxon>Ascomycota</taxon>
        <taxon>Pezizomycotina</taxon>
        <taxon>Sordariomycetes</taxon>
        <taxon>Sordariomycetidae</taxon>
        <taxon>Sordariales</taxon>
        <taxon>Lasiosphaeriaceae</taxon>
        <taxon>Cercophora</taxon>
    </lineage>
</organism>
<proteinExistence type="predicted"/>
<name>A0AAE0IYM7_9PEZI</name>
<dbReference type="Proteomes" id="UP001286456">
    <property type="component" value="Unassembled WGS sequence"/>
</dbReference>
<dbReference type="AlphaFoldDB" id="A0AAE0IYM7"/>